<dbReference type="InterPro" id="IPR001356">
    <property type="entry name" value="HD"/>
</dbReference>
<feature type="compositionally biased region" description="Low complexity" evidence="7">
    <location>
        <begin position="181"/>
        <end position="194"/>
    </location>
</feature>
<keyword evidence="2 5" id="KW-0238">DNA-binding</keyword>
<evidence type="ECO:0000256" key="4">
    <source>
        <dbReference type="ARBA" id="ARBA00023242"/>
    </source>
</evidence>
<feature type="region of interest" description="Disordered" evidence="7">
    <location>
        <begin position="115"/>
        <end position="197"/>
    </location>
</feature>
<evidence type="ECO:0000256" key="6">
    <source>
        <dbReference type="RuleBase" id="RU000682"/>
    </source>
</evidence>
<dbReference type="Proteomes" id="UP000492821">
    <property type="component" value="Unassembled WGS sequence"/>
</dbReference>
<accession>A0A7E4VTP1</accession>
<dbReference type="Gene3D" id="1.10.10.60">
    <property type="entry name" value="Homeodomain-like"/>
    <property type="match status" value="1"/>
</dbReference>
<organism evidence="9 10">
    <name type="scientific">Panagrellus redivivus</name>
    <name type="common">Microworm</name>
    <dbReference type="NCBI Taxonomy" id="6233"/>
    <lineage>
        <taxon>Eukaryota</taxon>
        <taxon>Metazoa</taxon>
        <taxon>Ecdysozoa</taxon>
        <taxon>Nematoda</taxon>
        <taxon>Chromadorea</taxon>
        <taxon>Rhabditida</taxon>
        <taxon>Tylenchina</taxon>
        <taxon>Panagrolaimomorpha</taxon>
        <taxon>Panagrolaimoidea</taxon>
        <taxon>Panagrolaimidae</taxon>
        <taxon>Panagrellus</taxon>
    </lineage>
</organism>
<dbReference type="GO" id="GO:0030182">
    <property type="term" value="P:neuron differentiation"/>
    <property type="evidence" value="ECO:0007669"/>
    <property type="project" value="TreeGrafter"/>
</dbReference>
<reference evidence="9" key="1">
    <citation type="journal article" date="2013" name="Genetics">
        <title>The draft genome and transcriptome of Panagrellus redivivus are shaped by the harsh demands of a free-living lifestyle.</title>
        <authorList>
            <person name="Srinivasan J."/>
            <person name="Dillman A.R."/>
            <person name="Macchietto M.G."/>
            <person name="Heikkinen L."/>
            <person name="Lakso M."/>
            <person name="Fracchia K.M."/>
            <person name="Antoshechkin I."/>
            <person name="Mortazavi A."/>
            <person name="Wong G."/>
            <person name="Sternberg P.W."/>
        </authorList>
    </citation>
    <scope>NUCLEOTIDE SEQUENCE [LARGE SCALE GENOMIC DNA]</scope>
    <source>
        <strain evidence="9">MT8872</strain>
    </source>
</reference>
<proteinExistence type="predicted"/>
<keyword evidence="4 5" id="KW-0539">Nucleus</keyword>
<dbReference type="PANTHER" id="PTHR24208:SF166">
    <property type="entry name" value="LIM HOMEOBOX TRANSCRIPTION FACTOR 1 ALPHA, ISOFORM B"/>
    <property type="match status" value="1"/>
</dbReference>
<evidence type="ECO:0000256" key="1">
    <source>
        <dbReference type="ARBA" id="ARBA00004123"/>
    </source>
</evidence>
<evidence type="ECO:0000313" key="10">
    <source>
        <dbReference type="WBParaSite" id="Pan_g3323.t1"/>
    </source>
</evidence>
<dbReference type="WBParaSite" id="Pan_g3323.t1">
    <property type="protein sequence ID" value="Pan_g3323.t1"/>
    <property type="gene ID" value="Pan_g3323"/>
</dbReference>
<evidence type="ECO:0000313" key="9">
    <source>
        <dbReference type="Proteomes" id="UP000492821"/>
    </source>
</evidence>
<dbReference type="InterPro" id="IPR009057">
    <property type="entry name" value="Homeodomain-like_sf"/>
</dbReference>
<feature type="DNA-binding region" description="Homeobox" evidence="5">
    <location>
        <begin position="59"/>
        <end position="118"/>
    </location>
</feature>
<feature type="domain" description="Homeobox" evidence="8">
    <location>
        <begin position="57"/>
        <end position="117"/>
    </location>
</feature>
<comment type="subcellular location">
    <subcellularLocation>
        <location evidence="1 5 6">Nucleus</location>
    </subcellularLocation>
</comment>
<dbReference type="SUPFAM" id="SSF46689">
    <property type="entry name" value="Homeodomain-like"/>
    <property type="match status" value="1"/>
</dbReference>
<dbReference type="SMART" id="SM00389">
    <property type="entry name" value="HOX"/>
    <property type="match status" value="1"/>
</dbReference>
<reference evidence="10" key="2">
    <citation type="submission" date="2020-10" db="UniProtKB">
        <authorList>
            <consortium name="WormBaseParasite"/>
        </authorList>
    </citation>
    <scope>IDENTIFICATION</scope>
</reference>
<name>A0A7E4VTP1_PANRE</name>
<evidence type="ECO:0000256" key="5">
    <source>
        <dbReference type="PROSITE-ProRule" id="PRU00108"/>
    </source>
</evidence>
<dbReference type="GO" id="GO:0000977">
    <property type="term" value="F:RNA polymerase II transcription regulatory region sequence-specific DNA binding"/>
    <property type="evidence" value="ECO:0007669"/>
    <property type="project" value="TreeGrafter"/>
</dbReference>
<feature type="compositionally biased region" description="Polar residues" evidence="7">
    <location>
        <begin position="122"/>
        <end position="137"/>
    </location>
</feature>
<evidence type="ECO:0000256" key="3">
    <source>
        <dbReference type="ARBA" id="ARBA00023155"/>
    </source>
</evidence>
<dbReference type="FunFam" id="1.10.10.60:FF:000448">
    <property type="entry name" value="LIM/homeobox protein Lhx4"/>
    <property type="match status" value="1"/>
</dbReference>
<dbReference type="PROSITE" id="PS00027">
    <property type="entry name" value="HOMEOBOX_1"/>
    <property type="match status" value="1"/>
</dbReference>
<protein>
    <submittedName>
        <fullName evidence="10">Homeobox domain-containing protein</fullName>
    </submittedName>
</protein>
<evidence type="ECO:0000256" key="2">
    <source>
        <dbReference type="ARBA" id="ARBA00023125"/>
    </source>
</evidence>
<dbReference type="InterPro" id="IPR050453">
    <property type="entry name" value="LIM_Homeobox_TF"/>
</dbReference>
<dbReference type="GO" id="GO:0000981">
    <property type="term" value="F:DNA-binding transcription factor activity, RNA polymerase II-specific"/>
    <property type="evidence" value="ECO:0007669"/>
    <property type="project" value="InterPro"/>
</dbReference>
<dbReference type="PROSITE" id="PS50071">
    <property type="entry name" value="HOMEOBOX_2"/>
    <property type="match status" value="1"/>
</dbReference>
<evidence type="ECO:0000256" key="7">
    <source>
        <dbReference type="SAM" id="MobiDB-lite"/>
    </source>
</evidence>
<keyword evidence="3 5" id="KW-0371">Homeobox</keyword>
<dbReference type="Pfam" id="PF00046">
    <property type="entry name" value="Homeodomain"/>
    <property type="match status" value="1"/>
</dbReference>
<dbReference type="GO" id="GO:0005634">
    <property type="term" value="C:nucleus"/>
    <property type="evidence" value="ECO:0007669"/>
    <property type="project" value="UniProtKB-SubCell"/>
</dbReference>
<evidence type="ECO:0000259" key="8">
    <source>
        <dbReference type="PROSITE" id="PS50071"/>
    </source>
</evidence>
<feature type="compositionally biased region" description="Acidic residues" evidence="7">
    <location>
        <begin position="169"/>
        <end position="178"/>
    </location>
</feature>
<feature type="compositionally biased region" description="Basic residues" evidence="7">
    <location>
        <begin position="48"/>
        <end position="63"/>
    </location>
</feature>
<dbReference type="InterPro" id="IPR017970">
    <property type="entry name" value="Homeobox_CS"/>
</dbReference>
<dbReference type="AlphaFoldDB" id="A0A7E4VTP1"/>
<dbReference type="PANTHER" id="PTHR24208">
    <property type="entry name" value="LIM/HOMEOBOX PROTEIN LHX"/>
    <property type="match status" value="1"/>
</dbReference>
<sequence length="226" mass="25278">MQHTGQTVMPLPLPMPPAPMPVEEMQFPPGPMPPFFADLEPSRNQIHSSHHHSNSKKLSKRPRTILNSSQRKAFKIAFEKGPKPTKKVREMLAKETGLSVRVVQVWFQNQRAKIKKIQRKQGNSVPSAPGESSTSVDSAFKHLSADQSVESDMKSEEGKSPMSMKSLLEDSDSEEVDLDSGRSSSMQRQSSSSSIYVPSALLSEMGTKEDPMDKLYHMHDTYFAYT</sequence>
<feature type="region of interest" description="Disordered" evidence="7">
    <location>
        <begin position="32"/>
        <end position="70"/>
    </location>
</feature>
<keyword evidence="9" id="KW-1185">Reference proteome</keyword>
<dbReference type="CDD" id="cd00086">
    <property type="entry name" value="homeodomain"/>
    <property type="match status" value="1"/>
</dbReference>